<dbReference type="Gene3D" id="1.10.150.20">
    <property type="entry name" value="5' to 3' exonuclease, C-terminal subdomain"/>
    <property type="match status" value="1"/>
</dbReference>
<comment type="subcellular location">
    <subcellularLocation>
        <location evidence="2">Nucleus</location>
    </subcellularLocation>
</comment>
<dbReference type="CDD" id="cd09908">
    <property type="entry name" value="H3TH_EXO1"/>
    <property type="match status" value="1"/>
</dbReference>
<keyword evidence="9" id="KW-0460">Magnesium</keyword>
<dbReference type="EMBL" id="LKMD01000106">
    <property type="protein sequence ID" value="PIA92280.1"/>
    <property type="molecule type" value="Genomic_DNA"/>
</dbReference>
<dbReference type="Pfam" id="PF00867">
    <property type="entry name" value="XPG_I"/>
    <property type="match status" value="1"/>
</dbReference>
<dbReference type="PANTHER" id="PTHR11081">
    <property type="entry name" value="FLAP ENDONUCLEASE FAMILY MEMBER"/>
    <property type="match status" value="1"/>
</dbReference>
<dbReference type="PROSITE" id="PS00841">
    <property type="entry name" value="XPG_1"/>
    <property type="match status" value="1"/>
</dbReference>
<dbReference type="SMART" id="SM00485">
    <property type="entry name" value="XPGN"/>
    <property type="match status" value="1"/>
</dbReference>
<protein>
    <submittedName>
        <fullName evidence="17">Exodeoxyribonuclease 1</fullName>
    </submittedName>
</protein>
<accession>A0A2G5HIB2</accession>
<dbReference type="PRINTS" id="PR00853">
    <property type="entry name" value="XPGRADSUPER"/>
</dbReference>
<dbReference type="PANTHER" id="PTHR11081:SF65">
    <property type="entry name" value="DNA DAMAGE-INDUCIBLE PROTEIN DIN7-RELATED"/>
    <property type="match status" value="1"/>
</dbReference>
<dbReference type="InterPro" id="IPR008918">
    <property type="entry name" value="HhH2"/>
</dbReference>
<evidence type="ECO:0000313" key="18">
    <source>
        <dbReference type="EMBL" id="WPB05632.1"/>
    </source>
</evidence>
<feature type="compositionally biased region" description="Polar residues" evidence="14">
    <location>
        <begin position="565"/>
        <end position="574"/>
    </location>
</feature>
<sequence length="746" mass="82116">MGIQGLLPLLKSIHKPTHLRNFAGQTLGVDAYGWLHRGTVACAIELAEGKPTRKHIDFVLHRVRMLIHFGVKPYLVFDGDYLPSKSHTEKERAARRKESKRVGLEMLRMGRPSQAQLELQKAVDVTPAMAREIIEELKKLGVTYVVAPYEADSQLAYLEKQGHINGVISEDSDLLVFGVKCLLTKLDQYGECIMVNRADFTSVRDVSLVGWTDKEFRMMTMLSGCDYLAGIDKMGLKTAYRLVRKHKTVERIVRTVQFDGKMRVPKDYLEQFYRAERTFLHQWVFCPEANCLVNLNPLPTGLTAESMPYIGSYVESDVAAGVACGDLDPNTKKPIVLPNTFNRLWQPPPRRTVSAPLEKHAGRPIDEFFKARRVPLAELDPNSLSLTPSQLRLLDQQGPTSWSTTPVTGTQSASRVPAPRFFGGLRTANVQPPSSAPQISRRTVTDPFPTHRASPKRQRLCSDSGITAAMKGGQGVESATSKFFAKAAAQPSPSVRRKSRRVTEEFDLWSDDSVAEALAAVTQDPELIEKTNVKNDADSSEKTAVPALSSPRKRKKLQVFADGNDATTSQSTVDTSETSTQSQASFSTTATSVSSSTQEHSVFSKGVRLDFEAMRYGETLIGKKTLSRTASAPLFSRTPVKQSSTLLLSPKVEQSPADIDDSGIVLESPPGLPAVEFRSDEAEADSAVINEDKWRDVEKEPALFGHALSELPVKGSEDLLVPESPSEASDEGKKPALNLSRFAFAG</sequence>
<evidence type="ECO:0000256" key="10">
    <source>
        <dbReference type="ARBA" id="ARBA00022881"/>
    </source>
</evidence>
<dbReference type="OrthoDB" id="26491at2759"/>
<dbReference type="GO" id="GO:0005634">
    <property type="term" value="C:nucleus"/>
    <property type="evidence" value="ECO:0007669"/>
    <property type="project" value="UniProtKB-SubCell"/>
</dbReference>
<organism evidence="17 19">
    <name type="scientific">Cercospora beticola</name>
    <name type="common">Sugarbeet leaf spot fungus</name>
    <dbReference type="NCBI Taxonomy" id="122368"/>
    <lineage>
        <taxon>Eukaryota</taxon>
        <taxon>Fungi</taxon>
        <taxon>Dikarya</taxon>
        <taxon>Ascomycota</taxon>
        <taxon>Pezizomycotina</taxon>
        <taxon>Dothideomycetes</taxon>
        <taxon>Dothideomycetidae</taxon>
        <taxon>Mycosphaerellales</taxon>
        <taxon>Mycosphaerellaceae</taxon>
        <taxon>Cercospora</taxon>
    </lineage>
</organism>
<dbReference type="Pfam" id="PF00752">
    <property type="entry name" value="XPG_N"/>
    <property type="match status" value="1"/>
</dbReference>
<dbReference type="InterPro" id="IPR019974">
    <property type="entry name" value="XPG_CS"/>
</dbReference>
<evidence type="ECO:0000256" key="4">
    <source>
        <dbReference type="ARBA" id="ARBA00022722"/>
    </source>
</evidence>
<keyword evidence="13" id="KW-0539">Nucleus</keyword>
<evidence type="ECO:0000256" key="11">
    <source>
        <dbReference type="ARBA" id="ARBA00023125"/>
    </source>
</evidence>
<dbReference type="GO" id="GO:0035312">
    <property type="term" value="F:5'-3' DNA exonuclease activity"/>
    <property type="evidence" value="ECO:0007669"/>
    <property type="project" value="InterPro"/>
</dbReference>
<dbReference type="InterPro" id="IPR029060">
    <property type="entry name" value="PIN-like_dom_sf"/>
</dbReference>
<keyword evidence="10" id="KW-0267">Excision nuclease</keyword>
<dbReference type="InterPro" id="IPR006084">
    <property type="entry name" value="XPG/Rad2"/>
</dbReference>
<dbReference type="InterPro" id="IPR006085">
    <property type="entry name" value="XPG_DNA_repair_N"/>
</dbReference>
<evidence type="ECO:0000256" key="8">
    <source>
        <dbReference type="ARBA" id="ARBA00022839"/>
    </source>
</evidence>
<reference evidence="17 19" key="1">
    <citation type="submission" date="2015-10" db="EMBL/GenBank/DDBJ databases">
        <title>The cercosporin biosynthetic gene cluster was horizontally transferred to several fungal lineages and shown to be expanded in Cercospora beticola based on microsynteny with recipient genomes.</title>
        <authorList>
            <person name="De Jonge R."/>
            <person name="Ebert M.K."/>
            <person name="Suttle J.C."/>
            <person name="Jurick Ii W.M."/>
            <person name="Secor G.A."/>
            <person name="Thomma B.P."/>
            <person name="Van De Peer Y."/>
            <person name="Bolton M.D."/>
        </authorList>
    </citation>
    <scope>NUCLEOTIDE SEQUENCE [LARGE SCALE GENOMIC DNA]</scope>
    <source>
        <strain evidence="17 19">09-40</strain>
    </source>
</reference>
<feature type="domain" description="XPG-I" evidence="15">
    <location>
        <begin position="138"/>
        <end position="208"/>
    </location>
</feature>
<comment type="cofactor">
    <cofactor evidence="1">
        <name>Mg(2+)</name>
        <dbReference type="ChEBI" id="CHEBI:18420"/>
    </cofactor>
</comment>
<dbReference type="CDD" id="cd09857">
    <property type="entry name" value="PIN_EXO1"/>
    <property type="match status" value="1"/>
</dbReference>
<evidence type="ECO:0000256" key="3">
    <source>
        <dbReference type="ARBA" id="ARBA00010563"/>
    </source>
</evidence>
<dbReference type="InterPro" id="IPR036279">
    <property type="entry name" value="5-3_exonuclease_C_sf"/>
</dbReference>
<name>A0A2G5HIB2_CERBT</name>
<evidence type="ECO:0000256" key="1">
    <source>
        <dbReference type="ARBA" id="ARBA00001946"/>
    </source>
</evidence>
<dbReference type="SMART" id="SM00484">
    <property type="entry name" value="XPGI"/>
    <property type="match status" value="1"/>
</dbReference>
<dbReference type="GO" id="GO:0046872">
    <property type="term" value="F:metal ion binding"/>
    <property type="evidence" value="ECO:0007669"/>
    <property type="project" value="UniProtKB-KW"/>
</dbReference>
<feature type="region of interest" description="Disordered" evidence="14">
    <location>
        <begin position="425"/>
        <end position="460"/>
    </location>
</feature>
<evidence type="ECO:0000256" key="7">
    <source>
        <dbReference type="ARBA" id="ARBA00022801"/>
    </source>
</evidence>
<dbReference type="Proteomes" id="UP000230605">
    <property type="component" value="Chromosome 7"/>
</dbReference>
<dbReference type="GO" id="GO:0017108">
    <property type="term" value="F:5'-flap endonuclease activity"/>
    <property type="evidence" value="ECO:0007669"/>
    <property type="project" value="TreeGrafter"/>
</dbReference>
<evidence type="ECO:0000313" key="20">
    <source>
        <dbReference type="Proteomes" id="UP001302367"/>
    </source>
</evidence>
<evidence type="ECO:0000256" key="6">
    <source>
        <dbReference type="ARBA" id="ARBA00022763"/>
    </source>
</evidence>
<dbReference type="InterPro" id="IPR044752">
    <property type="entry name" value="PIN-like_EXO1"/>
</dbReference>
<evidence type="ECO:0000256" key="12">
    <source>
        <dbReference type="ARBA" id="ARBA00023204"/>
    </source>
</evidence>
<keyword evidence="12" id="KW-0234">DNA repair</keyword>
<feature type="compositionally biased region" description="Polar residues" evidence="14">
    <location>
        <begin position="428"/>
        <end position="442"/>
    </location>
</feature>
<evidence type="ECO:0000256" key="2">
    <source>
        <dbReference type="ARBA" id="ARBA00004123"/>
    </source>
</evidence>
<proteinExistence type="inferred from homology"/>
<dbReference type="InterPro" id="IPR037315">
    <property type="entry name" value="EXO1_H3TH"/>
</dbReference>
<evidence type="ECO:0000259" key="15">
    <source>
        <dbReference type="SMART" id="SM00484"/>
    </source>
</evidence>
<dbReference type="EMBL" id="CP134190">
    <property type="protein sequence ID" value="WPB05632.1"/>
    <property type="molecule type" value="Genomic_DNA"/>
</dbReference>
<dbReference type="SUPFAM" id="SSF47807">
    <property type="entry name" value="5' to 3' exonuclease, C-terminal subdomain"/>
    <property type="match status" value="1"/>
</dbReference>
<feature type="region of interest" description="Disordered" evidence="14">
    <location>
        <begin position="534"/>
        <end position="599"/>
    </location>
</feature>
<dbReference type="SUPFAM" id="SSF88723">
    <property type="entry name" value="PIN domain-like"/>
    <property type="match status" value="1"/>
</dbReference>
<evidence type="ECO:0000313" key="17">
    <source>
        <dbReference type="EMBL" id="PIA92280.1"/>
    </source>
</evidence>
<evidence type="ECO:0000256" key="9">
    <source>
        <dbReference type="ARBA" id="ARBA00022842"/>
    </source>
</evidence>
<keyword evidence="20" id="KW-1185">Reference proteome</keyword>
<keyword evidence="5" id="KW-0479">Metal-binding</keyword>
<dbReference type="InterPro" id="IPR006086">
    <property type="entry name" value="XPG-I_dom"/>
</dbReference>
<reference evidence="18 20" key="2">
    <citation type="submission" date="2023-09" db="EMBL/GenBank/DDBJ databases">
        <title>Complete-Gapless Cercospora beticola genome.</title>
        <authorList>
            <person name="Wyatt N.A."/>
            <person name="Spanner R.E."/>
            <person name="Bolton M.D."/>
        </authorList>
    </citation>
    <scope>NUCLEOTIDE SEQUENCE [LARGE SCALE GENOMIC DNA]</scope>
    <source>
        <strain evidence="18">Cb09-40</strain>
    </source>
</reference>
<comment type="similarity">
    <text evidence="3">Belongs to the XPG/RAD2 endonuclease family. EXO1 subfamily.</text>
</comment>
<evidence type="ECO:0000256" key="13">
    <source>
        <dbReference type="ARBA" id="ARBA00023242"/>
    </source>
</evidence>
<dbReference type="FunFam" id="3.40.50.1010:FF:000002">
    <property type="entry name" value="Exonuclease 1, putative"/>
    <property type="match status" value="1"/>
</dbReference>
<gene>
    <name evidence="17" type="ORF">CB0940_10013</name>
    <name evidence="18" type="ORF">RHO25_010285</name>
</gene>
<feature type="compositionally biased region" description="Low complexity" evidence="14">
    <location>
        <begin position="575"/>
        <end position="599"/>
    </location>
</feature>
<dbReference type="GO" id="GO:0003677">
    <property type="term" value="F:DNA binding"/>
    <property type="evidence" value="ECO:0007669"/>
    <property type="project" value="UniProtKB-KW"/>
</dbReference>
<feature type="region of interest" description="Disordered" evidence="14">
    <location>
        <begin position="715"/>
        <end position="735"/>
    </location>
</feature>
<keyword evidence="8" id="KW-0269">Exonuclease</keyword>
<evidence type="ECO:0000256" key="5">
    <source>
        <dbReference type="ARBA" id="ARBA00022723"/>
    </source>
</evidence>
<dbReference type="SMART" id="SM00279">
    <property type="entry name" value="HhH2"/>
    <property type="match status" value="1"/>
</dbReference>
<dbReference type="FunFam" id="1.10.150.20:FF:000011">
    <property type="entry name" value="exonuclease 1"/>
    <property type="match status" value="1"/>
</dbReference>
<feature type="domain" description="XPG N-terminal" evidence="16">
    <location>
        <begin position="1"/>
        <end position="99"/>
    </location>
</feature>
<dbReference type="AlphaFoldDB" id="A0A2G5HIB2"/>
<evidence type="ECO:0000259" key="16">
    <source>
        <dbReference type="SMART" id="SM00485"/>
    </source>
</evidence>
<keyword evidence="4" id="KW-0540">Nuclease</keyword>
<dbReference type="GO" id="GO:0006281">
    <property type="term" value="P:DNA repair"/>
    <property type="evidence" value="ECO:0007669"/>
    <property type="project" value="UniProtKB-KW"/>
</dbReference>
<keyword evidence="7" id="KW-0378">Hydrolase</keyword>
<dbReference type="Proteomes" id="UP001302367">
    <property type="component" value="Chromosome 7"/>
</dbReference>
<keyword evidence="6" id="KW-0227">DNA damage</keyword>
<dbReference type="Gene3D" id="3.40.50.1010">
    <property type="entry name" value="5'-nuclease"/>
    <property type="match status" value="1"/>
</dbReference>
<keyword evidence="11" id="KW-0238">DNA-binding</keyword>
<evidence type="ECO:0000313" key="19">
    <source>
        <dbReference type="Proteomes" id="UP000230605"/>
    </source>
</evidence>
<evidence type="ECO:0000256" key="14">
    <source>
        <dbReference type="SAM" id="MobiDB-lite"/>
    </source>
</evidence>